<organism evidence="1 2">
    <name type="scientific">Candidatus Nomurabacteria bacterium RIFCSPHIGHO2_01_FULL_40_12</name>
    <dbReference type="NCBI Taxonomy" id="1801737"/>
    <lineage>
        <taxon>Bacteria</taxon>
        <taxon>Candidatus Nomuraibacteriota</taxon>
    </lineage>
</organism>
<protein>
    <submittedName>
        <fullName evidence="1">Uncharacterized protein</fullName>
    </submittedName>
</protein>
<gene>
    <name evidence="1" type="ORF">A2818_02285</name>
</gene>
<proteinExistence type="predicted"/>
<dbReference type="AlphaFoldDB" id="A0A1F6UYQ4"/>
<reference evidence="1 2" key="1">
    <citation type="journal article" date="2016" name="Nat. Commun.">
        <title>Thousands of microbial genomes shed light on interconnected biogeochemical processes in an aquifer system.</title>
        <authorList>
            <person name="Anantharaman K."/>
            <person name="Brown C.T."/>
            <person name="Hug L.A."/>
            <person name="Sharon I."/>
            <person name="Castelle C.J."/>
            <person name="Probst A.J."/>
            <person name="Thomas B.C."/>
            <person name="Singh A."/>
            <person name="Wilkins M.J."/>
            <person name="Karaoz U."/>
            <person name="Brodie E.L."/>
            <person name="Williams K.H."/>
            <person name="Hubbard S.S."/>
            <person name="Banfield J.F."/>
        </authorList>
    </citation>
    <scope>NUCLEOTIDE SEQUENCE [LARGE SCALE GENOMIC DNA]</scope>
</reference>
<name>A0A1F6UYQ4_9BACT</name>
<evidence type="ECO:0000313" key="1">
    <source>
        <dbReference type="EMBL" id="OGI62540.1"/>
    </source>
</evidence>
<sequence length="106" mass="12279">MNTGEHIENLIDSPERKKEIPMTYFVGRGGKDTGIVHIRFSDLFLSKGGGEIQSYMLEHSPENDQKIKDLTGGFSRRNLNHKIHELLELYKGKKDKKEVPFEFQLF</sequence>
<comment type="caution">
    <text evidence="1">The sequence shown here is derived from an EMBL/GenBank/DDBJ whole genome shotgun (WGS) entry which is preliminary data.</text>
</comment>
<dbReference type="EMBL" id="MFTN01000026">
    <property type="protein sequence ID" value="OGI62540.1"/>
    <property type="molecule type" value="Genomic_DNA"/>
</dbReference>
<evidence type="ECO:0000313" key="2">
    <source>
        <dbReference type="Proteomes" id="UP000177602"/>
    </source>
</evidence>
<dbReference type="Proteomes" id="UP000177602">
    <property type="component" value="Unassembled WGS sequence"/>
</dbReference>
<dbReference type="STRING" id="1801737.A2818_02285"/>
<accession>A0A1F6UYQ4</accession>